<proteinExistence type="predicted"/>
<keyword evidence="2" id="KW-1185">Reference proteome</keyword>
<sequence>MVSTTLAERKSRRHKLVAAYRALDGLFPFLHHQRPKPSWSNVATMESIILAERKRRRHKLVATYRALDGLDSCLSPADLEKVGIRQIPMTLEGVDCPTFFAPYKSAVEKPDTDSDDDIPFEEFEEFEQDPFYNAYDHATYLSEFFNHCILPDDESEPAGAEYSDWGDFGFGNLFELTGDSRWRVKMTWHMPESDVPHIVVTMVSEMAEGQALFHGEIKTAIGIMHRRLKTSALRQHIIAPVLIFSVIREHCLRVIEAYHDGEQLVMRTTPLVDLREADDDLFIKLSRWCLGGPSSKPTTPT</sequence>
<dbReference type="Proteomes" id="UP001610334">
    <property type="component" value="Unassembled WGS sequence"/>
</dbReference>
<evidence type="ECO:0000313" key="2">
    <source>
        <dbReference type="Proteomes" id="UP001610334"/>
    </source>
</evidence>
<reference evidence="1 2" key="1">
    <citation type="submission" date="2024-07" db="EMBL/GenBank/DDBJ databases">
        <title>Section-level genome sequencing and comparative genomics of Aspergillus sections Usti and Cavernicolus.</title>
        <authorList>
            <consortium name="Lawrence Berkeley National Laboratory"/>
            <person name="Nybo J.L."/>
            <person name="Vesth T.C."/>
            <person name="Theobald S."/>
            <person name="Frisvad J.C."/>
            <person name="Larsen T.O."/>
            <person name="Kjaerboelling I."/>
            <person name="Rothschild-Mancinelli K."/>
            <person name="Lyhne E.K."/>
            <person name="Kogle M.E."/>
            <person name="Barry K."/>
            <person name="Clum A."/>
            <person name="Na H."/>
            <person name="Ledsgaard L."/>
            <person name="Lin J."/>
            <person name="Lipzen A."/>
            <person name="Kuo A."/>
            <person name="Riley R."/>
            <person name="Mondo S."/>
            <person name="Labutti K."/>
            <person name="Haridas S."/>
            <person name="Pangalinan J."/>
            <person name="Salamov A.A."/>
            <person name="Simmons B.A."/>
            <person name="Magnuson J.K."/>
            <person name="Chen J."/>
            <person name="Drula E."/>
            <person name="Henrissat B."/>
            <person name="Wiebenga A."/>
            <person name="Lubbers R.J."/>
            <person name="Gomes A.C."/>
            <person name="Makela M.R."/>
            <person name="Stajich J."/>
            <person name="Grigoriev I.V."/>
            <person name="Mortensen U.H."/>
            <person name="De Vries R.P."/>
            <person name="Baker S.E."/>
            <person name="Andersen M.R."/>
        </authorList>
    </citation>
    <scope>NUCLEOTIDE SEQUENCE [LARGE SCALE GENOMIC DNA]</scope>
    <source>
        <strain evidence="1 2">CBS 588.65</strain>
    </source>
</reference>
<comment type="caution">
    <text evidence="1">The sequence shown here is derived from an EMBL/GenBank/DDBJ whole genome shotgun (WGS) entry which is preliminary data.</text>
</comment>
<dbReference type="EMBL" id="JBFXLT010000003">
    <property type="protein sequence ID" value="KAL2821903.1"/>
    <property type="molecule type" value="Genomic_DNA"/>
</dbReference>
<protein>
    <submittedName>
        <fullName evidence="1">Uncharacterized protein</fullName>
    </submittedName>
</protein>
<gene>
    <name evidence="1" type="ORF">BJX63DRAFT_377399</name>
</gene>
<name>A0ABR4I2C0_9EURO</name>
<accession>A0ABR4I2C0</accession>
<organism evidence="1 2">
    <name type="scientific">Aspergillus granulosus</name>
    <dbReference type="NCBI Taxonomy" id="176169"/>
    <lineage>
        <taxon>Eukaryota</taxon>
        <taxon>Fungi</taxon>
        <taxon>Dikarya</taxon>
        <taxon>Ascomycota</taxon>
        <taxon>Pezizomycotina</taxon>
        <taxon>Eurotiomycetes</taxon>
        <taxon>Eurotiomycetidae</taxon>
        <taxon>Eurotiales</taxon>
        <taxon>Aspergillaceae</taxon>
        <taxon>Aspergillus</taxon>
        <taxon>Aspergillus subgen. Nidulantes</taxon>
    </lineage>
</organism>
<evidence type="ECO:0000313" key="1">
    <source>
        <dbReference type="EMBL" id="KAL2821903.1"/>
    </source>
</evidence>